<gene>
    <name evidence="1" type="ORF">TM448A00932_0032</name>
</gene>
<reference evidence="1" key="1">
    <citation type="submission" date="2020-03" db="EMBL/GenBank/DDBJ databases">
        <title>The deep terrestrial virosphere.</title>
        <authorList>
            <person name="Holmfeldt K."/>
            <person name="Nilsson E."/>
            <person name="Simone D."/>
            <person name="Lopez-Fernandez M."/>
            <person name="Wu X."/>
            <person name="de Brujin I."/>
            <person name="Lundin D."/>
            <person name="Andersson A."/>
            <person name="Bertilsson S."/>
            <person name="Dopson M."/>
        </authorList>
    </citation>
    <scope>NUCLEOTIDE SEQUENCE</scope>
    <source>
        <strain evidence="1">TM448A00932</strain>
    </source>
</reference>
<evidence type="ECO:0000313" key="1">
    <source>
        <dbReference type="EMBL" id="QJA48404.1"/>
    </source>
</evidence>
<sequence length="54" mass="6719">MEDKEMIERIRKEEQERIKRFKKYLEEQANWIMSEKDAGLLLDVVEDFLEEEEK</sequence>
<proteinExistence type="predicted"/>
<protein>
    <submittedName>
        <fullName evidence="1">Uncharacterized protein</fullName>
    </submittedName>
</protein>
<accession>A0A6H1ZLG6</accession>
<dbReference type="EMBL" id="MT144082">
    <property type="protein sequence ID" value="QJA48404.1"/>
    <property type="molecule type" value="Genomic_DNA"/>
</dbReference>
<name>A0A6H1ZLG6_9ZZZZ</name>
<dbReference type="AlphaFoldDB" id="A0A6H1ZLG6"/>
<organism evidence="1">
    <name type="scientific">viral metagenome</name>
    <dbReference type="NCBI Taxonomy" id="1070528"/>
    <lineage>
        <taxon>unclassified sequences</taxon>
        <taxon>metagenomes</taxon>
        <taxon>organismal metagenomes</taxon>
    </lineage>
</organism>